<keyword evidence="1" id="KW-0472">Membrane</keyword>
<sequence>MFIKKFDSLYIILQLFILVDALAFFILANKYSGGSDDARVLSLFIIIPCIICFFSLSTFVYLIKSNEACFILLKRLVSVAAFVFLCLSLSMPVFFKHSIFTKIGFCLFALYLSLIVYVCSFTVRYFVVNSIACVSFLKSIVFNSKEMNEGEMSSFLPEGFFFYDKIPVVFGIILLASELAGLSTRNIYPSFASVAISVPLFVAASYFIQRYIAGVCFFFMLRKMQNEFNIKVFFVDKKRMMKKK</sequence>
<keyword evidence="3" id="KW-1185">Reference proteome</keyword>
<evidence type="ECO:0000313" key="3">
    <source>
        <dbReference type="Proteomes" id="UP000515917"/>
    </source>
</evidence>
<keyword evidence="1" id="KW-0812">Transmembrane</keyword>
<keyword evidence="1" id="KW-1133">Transmembrane helix</keyword>
<accession>A0A7G3GC47</accession>
<proteinExistence type="predicted"/>
<evidence type="ECO:0000256" key="1">
    <source>
        <dbReference type="SAM" id="Phobius"/>
    </source>
</evidence>
<gene>
    <name evidence="2" type="ORF">C1H71_14370</name>
</gene>
<organism evidence="2 3">
    <name type="scientific">Iodobacter fluviatilis</name>
    <dbReference type="NCBI Taxonomy" id="537"/>
    <lineage>
        <taxon>Bacteria</taxon>
        <taxon>Pseudomonadati</taxon>
        <taxon>Pseudomonadota</taxon>
        <taxon>Betaproteobacteria</taxon>
        <taxon>Neisseriales</taxon>
        <taxon>Chitinibacteraceae</taxon>
        <taxon>Iodobacter</taxon>
    </lineage>
</organism>
<feature type="transmembrane region" description="Helical" evidence="1">
    <location>
        <begin position="40"/>
        <end position="63"/>
    </location>
</feature>
<feature type="transmembrane region" description="Helical" evidence="1">
    <location>
        <begin position="162"/>
        <end position="182"/>
    </location>
</feature>
<reference evidence="2 3" key="1">
    <citation type="submission" date="2018-01" db="EMBL/GenBank/DDBJ databases">
        <title>Genome sequence of Iodobacter sp. strain PCH194 isolated from Indian Trans-Himalaya.</title>
        <authorList>
            <person name="Kumar V."/>
            <person name="Thakur V."/>
            <person name="Kumar S."/>
            <person name="Singh D."/>
        </authorList>
    </citation>
    <scope>NUCLEOTIDE SEQUENCE [LARGE SCALE GENOMIC DNA]</scope>
    <source>
        <strain evidence="2 3">PCH194</strain>
    </source>
</reference>
<dbReference type="KEGG" id="ifl:C1H71_14370"/>
<feature type="transmembrane region" description="Helical" evidence="1">
    <location>
        <begin position="75"/>
        <end position="93"/>
    </location>
</feature>
<dbReference type="AlphaFoldDB" id="A0A7G3GC47"/>
<dbReference type="RefSeq" id="WP_130107126.1">
    <property type="nucleotide sequence ID" value="NZ_CP025781.1"/>
</dbReference>
<evidence type="ECO:0000313" key="2">
    <source>
        <dbReference type="EMBL" id="QBC44592.1"/>
    </source>
</evidence>
<dbReference type="Proteomes" id="UP000515917">
    <property type="component" value="Chromosome"/>
</dbReference>
<protein>
    <submittedName>
        <fullName evidence="2">Uncharacterized protein</fullName>
    </submittedName>
</protein>
<feature type="transmembrane region" description="Helical" evidence="1">
    <location>
        <begin position="99"/>
        <end position="118"/>
    </location>
</feature>
<name>A0A7G3GC47_9NEIS</name>
<dbReference type="EMBL" id="CP025781">
    <property type="protein sequence ID" value="QBC44592.1"/>
    <property type="molecule type" value="Genomic_DNA"/>
</dbReference>
<feature type="transmembrane region" description="Helical" evidence="1">
    <location>
        <begin position="194"/>
        <end position="221"/>
    </location>
</feature>
<feature type="transmembrane region" description="Helical" evidence="1">
    <location>
        <begin position="9"/>
        <end position="28"/>
    </location>
</feature>